<dbReference type="STRING" id="416169.RHOFW104T7_02950"/>
<organism evidence="3 4">
    <name type="scientific">Rhodanobacter thiooxydans</name>
    <dbReference type="NCBI Taxonomy" id="416169"/>
    <lineage>
        <taxon>Bacteria</taxon>
        <taxon>Pseudomonadati</taxon>
        <taxon>Pseudomonadota</taxon>
        <taxon>Gammaproteobacteria</taxon>
        <taxon>Lysobacterales</taxon>
        <taxon>Rhodanobacteraceae</taxon>
        <taxon>Rhodanobacter</taxon>
    </lineage>
</organism>
<feature type="region of interest" description="Disordered" evidence="2">
    <location>
        <begin position="88"/>
        <end position="129"/>
    </location>
</feature>
<dbReference type="PROSITE" id="PS51128">
    <property type="entry name" value="ZF_DKSA_2"/>
    <property type="match status" value="1"/>
</dbReference>
<protein>
    <submittedName>
        <fullName evidence="3">Conjugal transfer protein TraR</fullName>
    </submittedName>
</protein>
<name>A0A154QDD9_9GAMM</name>
<proteinExistence type="predicted"/>
<feature type="zinc finger region" description="dksA C4-type" evidence="1">
    <location>
        <begin position="95"/>
        <end position="119"/>
    </location>
</feature>
<dbReference type="RefSeq" id="WP_008438213.1">
    <property type="nucleotide sequence ID" value="NZ_LVJS01000141.1"/>
</dbReference>
<dbReference type="Gene3D" id="1.20.120.910">
    <property type="entry name" value="DksA, coiled-coil domain"/>
    <property type="match status" value="1"/>
</dbReference>
<evidence type="ECO:0000313" key="4">
    <source>
        <dbReference type="Proteomes" id="UP000076131"/>
    </source>
</evidence>
<evidence type="ECO:0000256" key="1">
    <source>
        <dbReference type="PROSITE-ProRule" id="PRU00510"/>
    </source>
</evidence>
<dbReference type="Proteomes" id="UP000076131">
    <property type="component" value="Unassembled WGS sequence"/>
</dbReference>
<dbReference type="EMBL" id="LVJS01000141">
    <property type="protein sequence ID" value="KZC21983.1"/>
    <property type="molecule type" value="Genomic_DNA"/>
</dbReference>
<dbReference type="PANTHER" id="PTHR33823:SF4">
    <property type="entry name" value="GENERAL STRESS PROTEIN 16O"/>
    <property type="match status" value="1"/>
</dbReference>
<feature type="compositionally biased region" description="Basic and acidic residues" evidence="2">
    <location>
        <begin position="118"/>
        <end position="129"/>
    </location>
</feature>
<evidence type="ECO:0000256" key="2">
    <source>
        <dbReference type="SAM" id="MobiDB-lite"/>
    </source>
</evidence>
<gene>
    <name evidence="3" type="ORF">RHOFW104T7_02950</name>
</gene>
<reference evidence="3 4" key="1">
    <citation type="journal article" date="2016" name="MBio">
        <title>Lateral Gene Transfer in a Heavy Metal-Contaminated-Groundwater Microbial Community.</title>
        <authorList>
            <person name="Hemme C.L."/>
            <person name="Green S.J."/>
            <person name="Rishishwar L."/>
            <person name="Prakash O."/>
            <person name="Pettenato A."/>
            <person name="Chakraborty R."/>
            <person name="Deutschbauer A.M."/>
            <person name="Van Nostrand J.D."/>
            <person name="Wu L."/>
            <person name="He Z."/>
            <person name="Jordan I.K."/>
            <person name="Hazen T.C."/>
            <person name="Arkin A.P."/>
            <person name="Kostka J.E."/>
            <person name="Zhou J."/>
        </authorList>
    </citation>
    <scope>NUCLEOTIDE SEQUENCE [LARGE SCALE GENOMIC DNA]</scope>
    <source>
        <strain evidence="3 4">FW104-T7</strain>
    </source>
</reference>
<sequence length="129" mass="14670">MSPKRHADLSQEFVEQQRLRLLALRKQLLGGEENDLAGKRAFQRQHGEEAEEEEDDAQDLSRREVDQALHNVDDRRVANIERALQKIAEGSYGQSDLSGDPIPQARLESTPEAILTVQEERRQEADAAR</sequence>
<feature type="compositionally biased region" description="Acidic residues" evidence="2">
    <location>
        <begin position="49"/>
        <end position="58"/>
    </location>
</feature>
<accession>A0A154QDD9</accession>
<feature type="region of interest" description="Disordered" evidence="2">
    <location>
        <begin position="33"/>
        <end position="62"/>
    </location>
</feature>
<keyword evidence="4" id="KW-1185">Reference proteome</keyword>
<dbReference type="PANTHER" id="PTHR33823">
    <property type="entry name" value="RNA POLYMERASE-BINDING TRANSCRIPTION FACTOR DKSA-RELATED"/>
    <property type="match status" value="1"/>
</dbReference>
<dbReference type="AlphaFoldDB" id="A0A154QDD9"/>
<comment type="caution">
    <text evidence="3">The sequence shown here is derived from an EMBL/GenBank/DDBJ whole genome shotgun (WGS) entry which is preliminary data.</text>
</comment>
<evidence type="ECO:0000313" key="3">
    <source>
        <dbReference type="EMBL" id="KZC21983.1"/>
    </source>
</evidence>
<dbReference type="eggNOG" id="COG1734">
    <property type="taxonomic scope" value="Bacteria"/>
</dbReference>